<feature type="transmembrane region" description="Helical" evidence="6">
    <location>
        <begin position="6"/>
        <end position="26"/>
    </location>
</feature>
<dbReference type="PANTHER" id="PTHR31322:SF2">
    <property type="entry name" value="E3 UBIQUITIN-PROTEIN LIGASE TM129"/>
    <property type="match status" value="1"/>
</dbReference>
<protein>
    <submittedName>
        <fullName evidence="8">E3 ubiquitin-protein ligase TM129</fullName>
    </submittedName>
</protein>
<dbReference type="GO" id="GO:0061630">
    <property type="term" value="F:ubiquitin protein ligase activity"/>
    <property type="evidence" value="ECO:0007669"/>
    <property type="project" value="InterPro"/>
</dbReference>
<proteinExistence type="inferred from homology"/>
<reference evidence="8" key="1">
    <citation type="submission" date="2025-08" db="UniProtKB">
        <authorList>
            <consortium name="RefSeq"/>
        </authorList>
    </citation>
    <scope>IDENTIFICATION</scope>
    <source>
        <strain evidence="8">Wakin</strain>
        <tissue evidence="8">Muscle</tissue>
    </source>
</reference>
<evidence type="ECO:0000256" key="2">
    <source>
        <dbReference type="ARBA" id="ARBA00007332"/>
    </source>
</evidence>
<organism evidence="7 8">
    <name type="scientific">Carassius auratus</name>
    <name type="common">Goldfish</name>
    <dbReference type="NCBI Taxonomy" id="7957"/>
    <lineage>
        <taxon>Eukaryota</taxon>
        <taxon>Metazoa</taxon>
        <taxon>Chordata</taxon>
        <taxon>Craniata</taxon>
        <taxon>Vertebrata</taxon>
        <taxon>Euteleostomi</taxon>
        <taxon>Actinopterygii</taxon>
        <taxon>Neopterygii</taxon>
        <taxon>Teleostei</taxon>
        <taxon>Ostariophysi</taxon>
        <taxon>Cypriniformes</taxon>
        <taxon>Cyprinidae</taxon>
        <taxon>Cyprininae</taxon>
        <taxon>Carassius</taxon>
    </lineage>
</organism>
<dbReference type="GO" id="GO:0016020">
    <property type="term" value="C:membrane"/>
    <property type="evidence" value="ECO:0007669"/>
    <property type="project" value="UniProtKB-SubCell"/>
</dbReference>
<comment type="subcellular location">
    <subcellularLocation>
        <location evidence="1">Membrane</location>
        <topology evidence="1">Multi-pass membrane protein</topology>
    </subcellularLocation>
</comment>
<evidence type="ECO:0000256" key="5">
    <source>
        <dbReference type="ARBA" id="ARBA00023136"/>
    </source>
</evidence>
<accession>A0A6P6QPE7</accession>
<dbReference type="OrthoDB" id="10055027at2759"/>
<dbReference type="Pfam" id="PF10272">
    <property type="entry name" value="Tmpp129"/>
    <property type="match status" value="1"/>
</dbReference>
<dbReference type="AlphaFoldDB" id="A0A6P6QPE7"/>
<dbReference type="RefSeq" id="XP_026135409.1">
    <property type="nucleotide sequence ID" value="XM_026279624.1"/>
</dbReference>
<evidence type="ECO:0000256" key="1">
    <source>
        <dbReference type="ARBA" id="ARBA00004141"/>
    </source>
</evidence>
<dbReference type="GO" id="GO:0016567">
    <property type="term" value="P:protein ubiquitination"/>
    <property type="evidence" value="ECO:0007669"/>
    <property type="project" value="InterPro"/>
</dbReference>
<dbReference type="KEGG" id="caua:113113439"/>
<name>A0A6P6QPE7_CARAU</name>
<feature type="transmembrane region" description="Helical" evidence="6">
    <location>
        <begin position="56"/>
        <end position="73"/>
    </location>
</feature>
<evidence type="ECO:0000256" key="6">
    <source>
        <dbReference type="SAM" id="Phobius"/>
    </source>
</evidence>
<dbReference type="GeneID" id="113113439"/>
<evidence type="ECO:0000313" key="7">
    <source>
        <dbReference type="Proteomes" id="UP000515129"/>
    </source>
</evidence>
<evidence type="ECO:0000256" key="3">
    <source>
        <dbReference type="ARBA" id="ARBA00022692"/>
    </source>
</evidence>
<sequence>MDRPETTFTLAYIVFALCFVFTPNEFRSAGFTVQHMFSPWLGSEDMGFIQHHVRRSALTALLHCCLPLGYYAGMCLAAPEQDLLQVHRAARGWQLYFCFSLTVLLLGCVLVFVWSRRGWENHPICRALSAHALQRSSWRAVASSINTEFRRIDKFSSGCPSARVIVTDSWVMKVSTYSLHIALQQDCHLTVTGSTQHSLSPELNTPLQILTITVASINPRVQPFLIRLKSTEYAELQEKLHAPIRNAANVVIHLTMSELFLETFKTYVKMNAVYECPSGQELEPCIGCMQARAAVKLLRLCQADGEGECQQCFCRPMWCLTCMGKWFASRQDQQTPETWLSSRVPCPTCRAKFCILDVCSIE</sequence>
<feature type="transmembrane region" description="Helical" evidence="6">
    <location>
        <begin position="93"/>
        <end position="114"/>
    </location>
</feature>
<dbReference type="CTD" id="92305"/>
<keyword evidence="5 6" id="KW-0472">Membrane</keyword>
<dbReference type="GO" id="GO:0005783">
    <property type="term" value="C:endoplasmic reticulum"/>
    <property type="evidence" value="ECO:0007669"/>
    <property type="project" value="TreeGrafter"/>
</dbReference>
<dbReference type="Proteomes" id="UP000515129">
    <property type="component" value="Chromosome 14"/>
</dbReference>
<gene>
    <name evidence="8" type="primary">tmem129</name>
</gene>
<comment type="similarity">
    <text evidence="2">Belongs to the TMEM129 family.</text>
</comment>
<evidence type="ECO:0000256" key="4">
    <source>
        <dbReference type="ARBA" id="ARBA00022989"/>
    </source>
</evidence>
<dbReference type="InterPro" id="IPR018801">
    <property type="entry name" value="TM129"/>
</dbReference>
<keyword evidence="4 6" id="KW-1133">Transmembrane helix</keyword>
<dbReference type="PANTHER" id="PTHR31322">
    <property type="entry name" value="E3 UBIQUITIN-PROTEIN LIGASE TM129"/>
    <property type="match status" value="1"/>
</dbReference>
<keyword evidence="7" id="KW-1185">Reference proteome</keyword>
<evidence type="ECO:0000313" key="8">
    <source>
        <dbReference type="RefSeq" id="XP_026135409.1"/>
    </source>
</evidence>
<keyword evidence="3 6" id="KW-0812">Transmembrane</keyword>